<protein>
    <submittedName>
        <fullName evidence="3">Vibriobactin utilization protein ViuB</fullName>
    </submittedName>
</protein>
<dbReference type="GO" id="GO:0016491">
    <property type="term" value="F:oxidoreductase activity"/>
    <property type="evidence" value="ECO:0007669"/>
    <property type="project" value="InterPro"/>
</dbReference>
<dbReference type="EMBL" id="CP059343">
    <property type="protein sequence ID" value="QMS55447.1"/>
    <property type="molecule type" value="Genomic_DNA"/>
</dbReference>
<dbReference type="PROSITE" id="PS51384">
    <property type="entry name" value="FAD_FR"/>
    <property type="match status" value="1"/>
</dbReference>
<organism evidence="3 4">
    <name type="scientific">Kocuria varians</name>
    <name type="common">Micrococcus varians</name>
    <dbReference type="NCBI Taxonomy" id="1272"/>
    <lineage>
        <taxon>Bacteria</taxon>
        <taxon>Bacillati</taxon>
        <taxon>Actinomycetota</taxon>
        <taxon>Actinomycetes</taxon>
        <taxon>Micrococcales</taxon>
        <taxon>Micrococcaceae</taxon>
        <taxon>Kocuria</taxon>
    </lineage>
</organism>
<evidence type="ECO:0000259" key="2">
    <source>
        <dbReference type="PROSITE" id="PS51384"/>
    </source>
</evidence>
<dbReference type="Gene3D" id="2.40.30.10">
    <property type="entry name" value="Translation factors"/>
    <property type="match status" value="1"/>
</dbReference>
<dbReference type="Pfam" id="PF08100">
    <property type="entry name" value="Dimerisation"/>
    <property type="match status" value="1"/>
</dbReference>
<dbReference type="GO" id="GO:0046983">
    <property type="term" value="F:protein dimerization activity"/>
    <property type="evidence" value="ECO:0007669"/>
    <property type="project" value="InterPro"/>
</dbReference>
<dbReference type="InterPro" id="IPR017927">
    <property type="entry name" value="FAD-bd_FR_type"/>
</dbReference>
<dbReference type="PROSITE" id="PS51683">
    <property type="entry name" value="SAM_OMT_II"/>
    <property type="match status" value="1"/>
</dbReference>
<proteinExistence type="predicted"/>
<dbReference type="AlphaFoldDB" id="A0A7D7KY35"/>
<dbReference type="PANTHER" id="PTHR30157:SF0">
    <property type="entry name" value="NADPH-DEPENDENT FERRIC-CHELATE REDUCTASE"/>
    <property type="match status" value="1"/>
</dbReference>
<dbReference type="Proteomes" id="UP000216825">
    <property type="component" value="Chromosome"/>
</dbReference>
<name>A0A7D7KY35_KOCVA</name>
<gene>
    <name evidence="3" type="primary">viuB_1</name>
    <name evidence="3" type="ORF">CIB50_0000128</name>
</gene>
<dbReference type="InterPro" id="IPR016461">
    <property type="entry name" value="COMT-like"/>
</dbReference>
<dbReference type="Gene3D" id="3.40.50.150">
    <property type="entry name" value="Vaccinia Virus protein VP39"/>
    <property type="match status" value="1"/>
</dbReference>
<dbReference type="InterPro" id="IPR013113">
    <property type="entry name" value="SIP_FAD-bd"/>
</dbReference>
<dbReference type="SUPFAM" id="SSF53335">
    <property type="entry name" value="S-adenosyl-L-methionine-dependent methyltransferases"/>
    <property type="match status" value="1"/>
</dbReference>
<keyword evidence="4" id="KW-1185">Reference proteome</keyword>
<dbReference type="SUPFAM" id="SSF46785">
    <property type="entry name" value="Winged helix' DNA-binding domain"/>
    <property type="match status" value="1"/>
</dbReference>
<evidence type="ECO:0000313" key="4">
    <source>
        <dbReference type="Proteomes" id="UP000216825"/>
    </source>
</evidence>
<dbReference type="GO" id="GO:0008168">
    <property type="term" value="F:methyltransferase activity"/>
    <property type="evidence" value="ECO:0007669"/>
    <property type="project" value="InterPro"/>
</dbReference>
<dbReference type="InterPro" id="IPR039261">
    <property type="entry name" value="FNR_nucleotide-bd"/>
</dbReference>
<dbReference type="InterPro" id="IPR036390">
    <property type="entry name" value="WH_DNA-bd_sf"/>
</dbReference>
<dbReference type="PANTHER" id="PTHR30157">
    <property type="entry name" value="FERRIC REDUCTASE, NADPH-DEPENDENT"/>
    <property type="match status" value="1"/>
</dbReference>
<accession>A0A7D7KY35</accession>
<reference evidence="4" key="1">
    <citation type="submission" date="2017-08" db="EMBL/GenBank/DDBJ databases">
        <title>Draft Genome Sequence of Kocuria varians 80.</title>
        <authorList>
            <person name="Minaev M."/>
            <person name="Kurbakov K.A."/>
            <person name="Solodovnikova G.I."/>
            <person name="Kuznetsova O.A."/>
            <person name="Lisitsyn A.B."/>
        </authorList>
    </citation>
    <scope>NUCLEOTIDE SEQUENCE [LARGE SCALE GENOMIC DNA]</scope>
    <source>
        <strain evidence="4">80</strain>
    </source>
</reference>
<dbReference type="InterPro" id="IPR036388">
    <property type="entry name" value="WH-like_DNA-bd_sf"/>
</dbReference>
<dbReference type="Pfam" id="PF08021">
    <property type="entry name" value="FAD_binding_9"/>
    <property type="match status" value="1"/>
</dbReference>
<dbReference type="RefSeq" id="WP_055085580.1">
    <property type="nucleotide sequence ID" value="NZ_CP059343.1"/>
</dbReference>
<dbReference type="CDD" id="cd06193">
    <property type="entry name" value="siderophore_interacting"/>
    <property type="match status" value="1"/>
</dbReference>
<dbReference type="InterPro" id="IPR017938">
    <property type="entry name" value="Riboflavin_synthase-like_b-brl"/>
</dbReference>
<dbReference type="InterPro" id="IPR012967">
    <property type="entry name" value="COMT_dimerisation"/>
</dbReference>
<sequence length="640" mass="68989">MAQSMRRTEIYPITVRELEVLRVRDVTPGMRRVTLGGEGLRAHTAPNGMPVNAFRSDGFDDEFKIFLTHPSLTEPLIPEQADGTVIWPRDERLVPRTYTVRRWDPEAGELDVDFVVHGVGMATTWARRVVPGERIPVAGPKSSGSHPVGADWTLVAGDETALPAIARWLEEWPAGERGKVFIEVASSSHRQELTVPEGVELTWLSRHGAEPGTTTVLQDALTSTEWWPGTPFAWVAGEATTLTPIRRWLRNEKGLGREQMEVTGYWKRQPTAVSAADPEIPQSEAGHALHERLEALTGVLPAFAIRTAVTLGVPDALADGPRTATDLADALEVPAEGLERLLPYLVVHDVLEAHGTPAAYGLLELGRELLDEHLGEDLDLDGAEAWEEITAGLSLLAAVRGGDGARSARARTRADLASRPDLVAGQQEEAEEFADYYGPTLAGMLPLAQCRTLAVAGPAAGGLAELFVREQPGLHVTVLAEPAELEVLRRRHAAHPLIGHAPLPSDETPDAHDDHGRHGDNPRSGGGDADGAPGEPFDAVVLAMELTRRTDERAQRLLEALRPAAGLYVMDEMLDPVGAEEHDVAHGVVDFALTGGGARTDSRFRELLAASGYEVASRRNVGWSGQLYTAHPTGGAGRTA</sequence>
<evidence type="ECO:0000313" key="3">
    <source>
        <dbReference type="EMBL" id="QMS55447.1"/>
    </source>
</evidence>
<feature type="compositionally biased region" description="Basic and acidic residues" evidence="1">
    <location>
        <begin position="509"/>
        <end position="521"/>
    </location>
</feature>
<dbReference type="Pfam" id="PF04954">
    <property type="entry name" value="SIP"/>
    <property type="match status" value="1"/>
</dbReference>
<dbReference type="KEGG" id="kvr:CIB50_0000128"/>
<dbReference type="SUPFAM" id="SSF63380">
    <property type="entry name" value="Riboflavin synthase domain-like"/>
    <property type="match status" value="1"/>
</dbReference>
<dbReference type="InterPro" id="IPR007037">
    <property type="entry name" value="SIP_rossman_dom"/>
</dbReference>
<evidence type="ECO:0000256" key="1">
    <source>
        <dbReference type="SAM" id="MobiDB-lite"/>
    </source>
</evidence>
<dbReference type="Gene3D" id="3.40.50.80">
    <property type="entry name" value="Nucleotide-binding domain of ferredoxin-NADP reductase (FNR) module"/>
    <property type="match status" value="1"/>
</dbReference>
<dbReference type="InterPro" id="IPR039374">
    <property type="entry name" value="SIP_fam"/>
</dbReference>
<feature type="region of interest" description="Disordered" evidence="1">
    <location>
        <begin position="497"/>
        <end position="535"/>
    </location>
</feature>
<dbReference type="Gene3D" id="1.10.10.10">
    <property type="entry name" value="Winged helix-like DNA-binding domain superfamily/Winged helix DNA-binding domain"/>
    <property type="match status" value="1"/>
</dbReference>
<feature type="domain" description="FAD-binding FR-type" evidence="2">
    <location>
        <begin position="13"/>
        <end position="147"/>
    </location>
</feature>
<reference evidence="3 4" key="2">
    <citation type="submission" date="2020-07" db="EMBL/GenBank/DDBJ databases">
        <title>Genome of starter culture bacteria Kocuria salsicia reveals its technological properties and safety for usage in meat industry.</title>
        <authorList>
            <person name="Michael M."/>
            <person name="Konstantin K."/>
            <person name="Evgenii K."/>
            <person name="Galina S."/>
            <person name="Oksana K."/>
            <person name="Andrei L."/>
        </authorList>
    </citation>
    <scope>NUCLEOTIDE SEQUENCE [LARGE SCALE GENOMIC DNA]</scope>
    <source>
        <strain evidence="3 4">80</strain>
    </source>
</reference>
<dbReference type="InterPro" id="IPR029063">
    <property type="entry name" value="SAM-dependent_MTases_sf"/>
</dbReference>